<keyword evidence="2" id="KW-1185">Reference proteome</keyword>
<gene>
    <name evidence="1" type="ORF">ACFSR2_10780</name>
</gene>
<evidence type="ECO:0000313" key="2">
    <source>
        <dbReference type="Proteomes" id="UP001597510"/>
    </source>
</evidence>
<dbReference type="RefSeq" id="WP_340236987.1">
    <property type="nucleotide sequence ID" value="NZ_JBBEWC010000007.1"/>
</dbReference>
<protein>
    <submittedName>
        <fullName evidence="1">Uncharacterized protein</fullName>
    </submittedName>
</protein>
<name>A0ABW5J7P1_9BACT</name>
<proteinExistence type="predicted"/>
<accession>A0ABW5J7P1</accession>
<comment type="caution">
    <text evidence="1">The sequence shown here is derived from an EMBL/GenBank/DDBJ whole genome shotgun (WGS) entry which is preliminary data.</text>
</comment>
<dbReference type="EMBL" id="JBHULC010000009">
    <property type="protein sequence ID" value="MFD2521372.1"/>
    <property type="molecule type" value="Genomic_DNA"/>
</dbReference>
<evidence type="ECO:0000313" key="1">
    <source>
        <dbReference type="EMBL" id="MFD2521372.1"/>
    </source>
</evidence>
<organism evidence="1 2">
    <name type="scientific">Emticicia soli</name>
    <dbReference type="NCBI Taxonomy" id="2027878"/>
    <lineage>
        <taxon>Bacteria</taxon>
        <taxon>Pseudomonadati</taxon>
        <taxon>Bacteroidota</taxon>
        <taxon>Cytophagia</taxon>
        <taxon>Cytophagales</taxon>
        <taxon>Leadbetterellaceae</taxon>
        <taxon>Emticicia</taxon>
    </lineage>
</organism>
<dbReference type="Proteomes" id="UP001597510">
    <property type="component" value="Unassembled WGS sequence"/>
</dbReference>
<reference evidence="2" key="1">
    <citation type="journal article" date="2019" name="Int. J. Syst. Evol. Microbiol.">
        <title>The Global Catalogue of Microorganisms (GCM) 10K type strain sequencing project: providing services to taxonomists for standard genome sequencing and annotation.</title>
        <authorList>
            <consortium name="The Broad Institute Genomics Platform"/>
            <consortium name="The Broad Institute Genome Sequencing Center for Infectious Disease"/>
            <person name="Wu L."/>
            <person name="Ma J."/>
        </authorList>
    </citation>
    <scope>NUCLEOTIDE SEQUENCE [LARGE SCALE GENOMIC DNA]</scope>
    <source>
        <strain evidence="2">KCTC 52344</strain>
    </source>
</reference>
<sequence length="167" mass="19141">MDRIRTWIENNGVKCYEIHSVASKEKVAERDCNDTHEAIAEFEKDYAVLSDGKYFIKGMKGPKSDRGAVRIDFQIGINNTTNYLGGMTLEQIKAEAYNQARKDFEYEQLDKRLTELERKFKVIVTVLVDLTDGDESNDEKATNVLEMISNAKENFEGAKDILKDFKI</sequence>